<evidence type="ECO:0000256" key="6">
    <source>
        <dbReference type="ARBA" id="ARBA00022837"/>
    </source>
</evidence>
<evidence type="ECO:0000256" key="2">
    <source>
        <dbReference type="ARBA" id="ARBA00022487"/>
    </source>
</evidence>
<dbReference type="EC" id="3.1.1.-" evidence="8"/>
<sequence length="291" mass="30562">MTIQAVLPSVVASPCLPASIPYPTLFGAEFLSLEANFVANYSQNVPIGYYVNHGAVNVTDNDTVHVQVWLPANTWNGRLQAIGGAGWQAGLHYAGLMGMTASIGEGYSTVSTDAGLGSDTTPVNWGLLSPGNPNLYLLQNLGSVSLNDAAVIGKSITASYYGQPPKYSYFNGCSQGGRQGPMLAQRYPEAFDGIAAAAPAINWNQFFIKDMYPSFLMDSLGAYPLSCEFNAITAAAIEACDAADGVVDGIITDEEACDFDPMSLVGTVINCTNFGVERPISSAAATIIQGD</sequence>
<keyword evidence="7" id="KW-1015">Disulfide bond</keyword>
<dbReference type="AlphaFoldDB" id="A0A1J7J5E5"/>
<dbReference type="InterPro" id="IPR011118">
    <property type="entry name" value="Tannase/feruloyl_esterase"/>
</dbReference>
<accession>A0A1J7J5E5</accession>
<evidence type="ECO:0000256" key="5">
    <source>
        <dbReference type="ARBA" id="ARBA00022801"/>
    </source>
</evidence>
<dbReference type="Pfam" id="PF07519">
    <property type="entry name" value="Tannase"/>
    <property type="match status" value="1"/>
</dbReference>
<dbReference type="Proteomes" id="UP000182658">
    <property type="component" value="Unassembled WGS sequence"/>
</dbReference>
<keyword evidence="10" id="KW-1185">Reference proteome</keyword>
<dbReference type="GO" id="GO:0030600">
    <property type="term" value="F:feruloyl esterase activity"/>
    <property type="evidence" value="ECO:0007669"/>
    <property type="project" value="UniProtKB-ARBA"/>
</dbReference>
<keyword evidence="4" id="KW-0732">Signal</keyword>
<dbReference type="Gene3D" id="3.40.50.1820">
    <property type="entry name" value="alpha/beta hydrolase"/>
    <property type="match status" value="1"/>
</dbReference>
<dbReference type="GO" id="GO:0046872">
    <property type="term" value="F:metal ion binding"/>
    <property type="evidence" value="ECO:0007669"/>
    <property type="project" value="UniProtKB-KW"/>
</dbReference>
<evidence type="ECO:0000256" key="3">
    <source>
        <dbReference type="ARBA" id="ARBA00022723"/>
    </source>
</evidence>
<dbReference type="STRING" id="1408157.A0A1J7J5E5"/>
<name>A0A1J7J5E5_9PEZI</name>
<dbReference type="OrthoDB" id="3039123at2759"/>
<dbReference type="InParanoid" id="A0A1J7J5E5"/>
<dbReference type="EMBL" id="KV875111">
    <property type="protein sequence ID" value="OIW22714.1"/>
    <property type="molecule type" value="Genomic_DNA"/>
</dbReference>
<proteinExistence type="inferred from homology"/>
<evidence type="ECO:0000256" key="8">
    <source>
        <dbReference type="RuleBase" id="RU361238"/>
    </source>
</evidence>
<comment type="similarity">
    <text evidence="1 8">Belongs to the tannase family.</text>
</comment>
<organism evidence="9 10">
    <name type="scientific">Coniochaeta ligniaria NRRL 30616</name>
    <dbReference type="NCBI Taxonomy" id="1408157"/>
    <lineage>
        <taxon>Eukaryota</taxon>
        <taxon>Fungi</taxon>
        <taxon>Dikarya</taxon>
        <taxon>Ascomycota</taxon>
        <taxon>Pezizomycotina</taxon>
        <taxon>Sordariomycetes</taxon>
        <taxon>Sordariomycetidae</taxon>
        <taxon>Coniochaetales</taxon>
        <taxon>Coniochaetaceae</taxon>
        <taxon>Coniochaeta</taxon>
    </lineage>
</organism>
<evidence type="ECO:0000313" key="10">
    <source>
        <dbReference type="Proteomes" id="UP000182658"/>
    </source>
</evidence>
<evidence type="ECO:0000256" key="4">
    <source>
        <dbReference type="ARBA" id="ARBA00022729"/>
    </source>
</evidence>
<dbReference type="InterPro" id="IPR029058">
    <property type="entry name" value="AB_hydrolase_fold"/>
</dbReference>
<keyword evidence="6" id="KW-0106">Calcium</keyword>
<protein>
    <recommendedName>
        <fullName evidence="8">Carboxylic ester hydrolase</fullName>
        <ecNumber evidence="8">3.1.1.-</ecNumber>
    </recommendedName>
</protein>
<keyword evidence="5 8" id="KW-0378">Hydrolase</keyword>
<dbReference type="PANTHER" id="PTHR33938">
    <property type="entry name" value="FERULOYL ESTERASE B-RELATED"/>
    <property type="match status" value="1"/>
</dbReference>
<gene>
    <name evidence="9" type="ORF">CONLIGDRAFT_687365</name>
</gene>
<keyword evidence="3" id="KW-0479">Metal-binding</keyword>
<evidence type="ECO:0000256" key="7">
    <source>
        <dbReference type="ARBA" id="ARBA00023157"/>
    </source>
</evidence>
<evidence type="ECO:0000256" key="1">
    <source>
        <dbReference type="ARBA" id="ARBA00006249"/>
    </source>
</evidence>
<reference evidence="9 10" key="1">
    <citation type="submission" date="2016-10" db="EMBL/GenBank/DDBJ databases">
        <title>Draft genome sequence of Coniochaeta ligniaria NRRL30616, a lignocellulolytic fungus for bioabatement of inhibitors in plant biomass hydrolysates.</title>
        <authorList>
            <consortium name="DOE Joint Genome Institute"/>
            <person name="Jimenez D.J."/>
            <person name="Hector R.E."/>
            <person name="Riley R."/>
            <person name="Sun H."/>
            <person name="Grigoriev I.V."/>
            <person name="Van Elsas J.D."/>
            <person name="Nichols N.N."/>
        </authorList>
    </citation>
    <scope>NUCLEOTIDE SEQUENCE [LARGE SCALE GENOMIC DNA]</scope>
    <source>
        <strain evidence="9 10">NRRL 30616</strain>
    </source>
</reference>
<dbReference type="PANTHER" id="PTHR33938:SF8">
    <property type="entry name" value="CARBOXYLIC ESTER HYDROLASE"/>
    <property type="match status" value="1"/>
</dbReference>
<dbReference type="SUPFAM" id="SSF53474">
    <property type="entry name" value="alpha/beta-Hydrolases"/>
    <property type="match status" value="1"/>
</dbReference>
<evidence type="ECO:0000313" key="9">
    <source>
        <dbReference type="EMBL" id="OIW22714.1"/>
    </source>
</evidence>
<keyword evidence="2" id="KW-0719">Serine esterase</keyword>